<proteinExistence type="predicted"/>
<feature type="transmembrane region" description="Helical" evidence="5">
    <location>
        <begin position="25"/>
        <end position="43"/>
    </location>
</feature>
<feature type="transmembrane region" description="Helical" evidence="5">
    <location>
        <begin position="293"/>
        <end position="310"/>
    </location>
</feature>
<evidence type="ECO:0000256" key="2">
    <source>
        <dbReference type="ARBA" id="ARBA00022692"/>
    </source>
</evidence>
<dbReference type="NCBIfam" id="TIGR00785">
    <property type="entry name" value="dass"/>
    <property type="match status" value="1"/>
</dbReference>
<keyword evidence="4 5" id="KW-0472">Membrane</keyword>
<organism evidence="6 7">
    <name type="scientific">Profundicola chukchiensis</name>
    <dbReference type="NCBI Taxonomy" id="2961959"/>
    <lineage>
        <taxon>Bacteria</taxon>
        <taxon>Pseudomonadati</taxon>
        <taxon>Bacteroidota</taxon>
        <taxon>Flavobacteriia</taxon>
        <taxon>Flavobacteriales</taxon>
        <taxon>Weeksellaceae</taxon>
        <taxon>Profundicola</taxon>
    </lineage>
</organism>
<dbReference type="PANTHER" id="PTHR10283">
    <property type="entry name" value="SOLUTE CARRIER FAMILY 13 MEMBER"/>
    <property type="match status" value="1"/>
</dbReference>
<dbReference type="Pfam" id="PF00939">
    <property type="entry name" value="Na_sulph_symp"/>
    <property type="match status" value="1"/>
</dbReference>
<dbReference type="Proteomes" id="UP001152599">
    <property type="component" value="Unassembled WGS sequence"/>
</dbReference>
<sequence>MADSRRSAERLVNRMQRVVDAQKRIILFLLSIIGAFLLTYFVTIQEEQFSVIQQYVFFILIFAVTLWVTEAIPPFAVGILIVGLLIFLIGQAETNVPGQPGYIDVTTFIQTWSNSVIWLMLGGFFLALALRKTGLDADLFALTMSKVGSKPSQILFGMMLATAVASMVMSNTATTAMMVASILPFINKLGKEHGLSKALLLGIPSAAAIGGMGTIIGSPPNAIAVEAINSMSKAKSGGIQIGFLEWMVLGVPVAMILVLIFWFLLKRKFKLNEMGVDSVVEIKNEPSNLEERFQKRIVLAVLAVTVLLWLTGRWHGIPSAAVSGIPIIFFPMIGIITGDDVREIPWDTLMLVAGGLSLGLAIQESGLAEFFVAKLSNFTFNEYAMMTIFAFATVLFSNIMSNTATATILIPVASILPGVNPAYMAMVIGVSASCALFLPVSTPPNAIAYSTSLLKQSDFRFGGLTIGLLGPILVIVWVVFLYMIGYF</sequence>
<feature type="transmembrane region" description="Helical" evidence="5">
    <location>
        <begin position="422"/>
        <end position="440"/>
    </location>
</feature>
<reference evidence="6" key="1">
    <citation type="submission" date="2022-07" db="EMBL/GenBank/DDBJ databases">
        <title>Description and genome-wide analysis of Profundicola chukchiensis gen. nov., sp. nov., marine bacteria isolated from bottom sediments of the Chukchi Sea.</title>
        <authorList>
            <person name="Romanenko L."/>
            <person name="Otstavnykh N."/>
            <person name="Kurilenko V."/>
            <person name="Eremeev V."/>
            <person name="Velansky P."/>
            <person name="Mikhailov V."/>
            <person name="Isaeva M."/>
        </authorList>
    </citation>
    <scope>NUCLEOTIDE SEQUENCE</scope>
    <source>
        <strain evidence="6">KMM 9713</strain>
    </source>
</reference>
<dbReference type="GO" id="GO:0005315">
    <property type="term" value="F:phosphate transmembrane transporter activity"/>
    <property type="evidence" value="ECO:0007669"/>
    <property type="project" value="TreeGrafter"/>
</dbReference>
<dbReference type="AlphaFoldDB" id="A0A9X4MWM0"/>
<keyword evidence="2 5" id="KW-0812">Transmembrane</keyword>
<evidence type="ECO:0000313" key="7">
    <source>
        <dbReference type="Proteomes" id="UP001152599"/>
    </source>
</evidence>
<feature type="transmembrane region" description="Helical" evidence="5">
    <location>
        <begin position="383"/>
        <end position="410"/>
    </location>
</feature>
<evidence type="ECO:0000256" key="1">
    <source>
        <dbReference type="ARBA" id="ARBA00004141"/>
    </source>
</evidence>
<dbReference type="RefSeq" id="WP_304419642.1">
    <property type="nucleotide sequence ID" value="NZ_JANCMU010000001.1"/>
</dbReference>
<keyword evidence="3 5" id="KW-1133">Transmembrane helix</keyword>
<feature type="transmembrane region" description="Helical" evidence="5">
    <location>
        <begin position="243"/>
        <end position="265"/>
    </location>
</feature>
<gene>
    <name evidence="6" type="ORF">NMK71_00600</name>
</gene>
<feature type="transmembrane region" description="Helical" evidence="5">
    <location>
        <begin position="317"/>
        <end position="338"/>
    </location>
</feature>
<feature type="transmembrane region" description="Helical" evidence="5">
    <location>
        <begin position="75"/>
        <end position="92"/>
    </location>
</feature>
<protein>
    <submittedName>
        <fullName evidence="6">DASS family sodium-coupled anion symporter</fullName>
    </submittedName>
</protein>
<evidence type="ECO:0000256" key="5">
    <source>
        <dbReference type="SAM" id="Phobius"/>
    </source>
</evidence>
<feature type="transmembrane region" description="Helical" evidence="5">
    <location>
        <begin position="154"/>
        <end position="186"/>
    </location>
</feature>
<accession>A0A9X4MWM0</accession>
<comment type="subcellular location">
    <subcellularLocation>
        <location evidence="1">Membrane</location>
        <topology evidence="1">Multi-pass membrane protein</topology>
    </subcellularLocation>
</comment>
<feature type="transmembrane region" description="Helical" evidence="5">
    <location>
        <begin position="49"/>
        <end position="68"/>
    </location>
</feature>
<name>A0A9X4MWM0_9FLAO</name>
<dbReference type="InterPro" id="IPR001898">
    <property type="entry name" value="SLC13A/DASS"/>
</dbReference>
<comment type="caution">
    <text evidence="6">The sequence shown here is derived from an EMBL/GenBank/DDBJ whole genome shotgun (WGS) entry which is preliminary data.</text>
</comment>
<feature type="transmembrane region" description="Helical" evidence="5">
    <location>
        <begin position="112"/>
        <end position="130"/>
    </location>
</feature>
<dbReference type="PANTHER" id="PTHR10283:SF92">
    <property type="entry name" value="LOW-AFFINITY PHOSPHATE TRANSPORTER PHO91"/>
    <property type="match status" value="1"/>
</dbReference>
<evidence type="ECO:0000256" key="3">
    <source>
        <dbReference type="ARBA" id="ARBA00022989"/>
    </source>
</evidence>
<keyword evidence="7" id="KW-1185">Reference proteome</keyword>
<feature type="transmembrane region" description="Helical" evidence="5">
    <location>
        <begin position="344"/>
        <end position="362"/>
    </location>
</feature>
<evidence type="ECO:0000313" key="6">
    <source>
        <dbReference type="EMBL" id="MDG4944902.1"/>
    </source>
</evidence>
<dbReference type="EMBL" id="JANCMU010000001">
    <property type="protein sequence ID" value="MDG4944902.1"/>
    <property type="molecule type" value="Genomic_DNA"/>
</dbReference>
<dbReference type="GO" id="GO:0005886">
    <property type="term" value="C:plasma membrane"/>
    <property type="evidence" value="ECO:0007669"/>
    <property type="project" value="TreeGrafter"/>
</dbReference>
<evidence type="ECO:0000256" key="4">
    <source>
        <dbReference type="ARBA" id="ARBA00023136"/>
    </source>
</evidence>
<feature type="transmembrane region" description="Helical" evidence="5">
    <location>
        <begin position="461"/>
        <end position="484"/>
    </location>
</feature>